<feature type="region of interest" description="Disordered" evidence="1">
    <location>
        <begin position="791"/>
        <end position="811"/>
    </location>
</feature>
<evidence type="ECO:0000313" key="3">
    <source>
        <dbReference type="EMBL" id="KIY99187.1"/>
    </source>
</evidence>
<dbReference type="KEGG" id="mng:MNEG_8777"/>
<feature type="transmembrane region" description="Helical" evidence="2">
    <location>
        <begin position="939"/>
        <end position="963"/>
    </location>
</feature>
<feature type="transmembrane region" description="Helical" evidence="2">
    <location>
        <begin position="219"/>
        <end position="239"/>
    </location>
</feature>
<dbReference type="OrthoDB" id="10046650at2759"/>
<reference evidence="3 4" key="1">
    <citation type="journal article" date="2013" name="BMC Genomics">
        <title>Reconstruction of the lipid metabolism for the microalga Monoraphidium neglectum from its genome sequence reveals characteristics suitable for biofuel production.</title>
        <authorList>
            <person name="Bogen C."/>
            <person name="Al-Dilaimi A."/>
            <person name="Albersmeier A."/>
            <person name="Wichmann J."/>
            <person name="Grundmann M."/>
            <person name="Rupp O."/>
            <person name="Lauersen K.J."/>
            <person name="Blifernez-Klassen O."/>
            <person name="Kalinowski J."/>
            <person name="Goesmann A."/>
            <person name="Mussgnug J.H."/>
            <person name="Kruse O."/>
        </authorList>
    </citation>
    <scope>NUCLEOTIDE SEQUENCE [LARGE SCALE GENOMIC DNA]</scope>
    <source>
        <strain evidence="3 4">SAG 48.87</strain>
    </source>
</reference>
<proteinExistence type="predicted"/>
<gene>
    <name evidence="3" type="ORF">MNEG_8777</name>
</gene>
<feature type="transmembrane region" description="Helical" evidence="2">
    <location>
        <begin position="282"/>
        <end position="309"/>
    </location>
</feature>
<evidence type="ECO:0000256" key="1">
    <source>
        <dbReference type="SAM" id="MobiDB-lite"/>
    </source>
</evidence>
<feature type="transmembrane region" description="Helical" evidence="2">
    <location>
        <begin position="363"/>
        <end position="383"/>
    </location>
</feature>
<feature type="transmembrane region" description="Helical" evidence="2">
    <location>
        <begin position="630"/>
        <end position="648"/>
    </location>
</feature>
<keyword evidence="2" id="KW-1133">Transmembrane helix</keyword>
<feature type="transmembrane region" description="Helical" evidence="2">
    <location>
        <begin position="474"/>
        <end position="491"/>
    </location>
</feature>
<dbReference type="PANTHER" id="PTHR35313">
    <property type="entry name" value="NO EXINE FORMATION 1"/>
    <property type="match status" value="1"/>
</dbReference>
<feature type="transmembrane region" description="Helical" evidence="2">
    <location>
        <begin position="685"/>
        <end position="704"/>
    </location>
</feature>
<feature type="transmembrane region" description="Helical" evidence="2">
    <location>
        <begin position="329"/>
        <end position="351"/>
    </location>
</feature>
<dbReference type="STRING" id="145388.A0A0D2JIQ3"/>
<dbReference type="AlphaFoldDB" id="A0A0D2JIQ3"/>
<dbReference type="GeneID" id="25741652"/>
<feature type="transmembrane region" description="Helical" evidence="2">
    <location>
        <begin position="849"/>
        <end position="871"/>
    </location>
</feature>
<dbReference type="Proteomes" id="UP000054498">
    <property type="component" value="Unassembled WGS sequence"/>
</dbReference>
<feature type="transmembrane region" description="Helical" evidence="2">
    <location>
        <begin position="154"/>
        <end position="177"/>
    </location>
</feature>
<organism evidence="3 4">
    <name type="scientific">Monoraphidium neglectum</name>
    <dbReference type="NCBI Taxonomy" id="145388"/>
    <lineage>
        <taxon>Eukaryota</taxon>
        <taxon>Viridiplantae</taxon>
        <taxon>Chlorophyta</taxon>
        <taxon>core chlorophytes</taxon>
        <taxon>Chlorophyceae</taxon>
        <taxon>CS clade</taxon>
        <taxon>Sphaeropleales</taxon>
        <taxon>Selenastraceae</taxon>
        <taxon>Monoraphidium</taxon>
    </lineage>
</organism>
<feature type="transmembrane region" description="Helical" evidence="2">
    <location>
        <begin position="970"/>
        <end position="986"/>
    </location>
</feature>
<protein>
    <submittedName>
        <fullName evidence="3">NEF1-like protein</fullName>
    </submittedName>
</protein>
<evidence type="ECO:0000313" key="4">
    <source>
        <dbReference type="Proteomes" id="UP000054498"/>
    </source>
</evidence>
<feature type="transmembrane region" description="Helical" evidence="2">
    <location>
        <begin position="39"/>
        <end position="58"/>
    </location>
</feature>
<feature type="transmembrane region" description="Helical" evidence="2">
    <location>
        <begin position="183"/>
        <end position="207"/>
    </location>
</feature>
<feature type="transmembrane region" description="Helical" evidence="2">
    <location>
        <begin position="883"/>
        <end position="900"/>
    </location>
</feature>
<feature type="transmembrane region" description="Helical" evidence="2">
    <location>
        <begin position="78"/>
        <end position="97"/>
    </location>
</feature>
<keyword evidence="4" id="KW-1185">Reference proteome</keyword>
<dbReference type="PANTHER" id="PTHR35313:SF1">
    <property type="entry name" value="NO EXINE FORMATION 1"/>
    <property type="match status" value="1"/>
</dbReference>
<keyword evidence="2" id="KW-0472">Membrane</keyword>
<keyword evidence="2" id="KW-0812">Transmembrane</keyword>
<feature type="transmembrane region" description="Helical" evidence="2">
    <location>
        <begin position="251"/>
        <end position="270"/>
    </location>
</feature>
<accession>A0A0D2JIQ3</accession>
<feature type="transmembrane region" description="Helical" evidence="2">
    <location>
        <begin position="912"/>
        <end position="933"/>
    </location>
</feature>
<feature type="transmembrane region" description="Helical" evidence="2">
    <location>
        <begin position="654"/>
        <end position="673"/>
    </location>
</feature>
<sequence length="1021" mass="106615">MSLREGSLTVGWATLFLANCALAFNVFDLASNRPLLLTLLLLLLMGALFVLAGMWLTLQFRWIQMQHPAVVLAFERQVLTASLPIAAVVQSLGIAAMTDEGDVPYYLAAILCGLYAFMGRPLVSSFHQARPQRSIGGAGAPPPRDATVQSRADAALMAAAVILLPPISYVAIHWAVLEHWVHLWAVVLLASAPTAVLCVLPGGLWWLPGPPAVARGAQRLLLCLSALGVLAGFEGRVVFHAFAPYIKLTPPWSYIMVTAALLGLAMLVVAHASGALGTSLDVTLAGSCLMLCTTAGAVAAGVPFPWLPAPLVAAIGLSLYYDSRSVREYAIFVVGAMLTSAWFVAHHFWFLDARVGHLHIRTACRLALVALAPALAVPGLVVARAGRGAVGALLFVQAELICILEEQLYSAAALEGPGAEQMYPPYLVIVTSAAGALASERLAAARLAPRWAAWVVPALYGAKLSMLVVPEAHLVLPVGLLVLSATAPLALHPPPTGKRRARIPPWQGLVHAAATVVAALLARFAVFDVVQWAAMGRPHEGVLLGALLLATAAALAPLTVFRLNAGLGLLGLMLMLLQPPLPRAGGAACPHLPFALCPRLWDQRHVPMHEADDAAVWASGLGRREHWTRWLLVAAAGLGLAGGSGAAPGARTPGVRLVLGAGAGALVGYFLALEAVPGQELLQTLVLGTSVAVVCFIVLLQNPMLGSPTWLPLLGAGWLAAAAFTLLVQSAVPLPDSARFKRLYPDSAVAVEAERRAAVQALLVGILSAQAMLLAFSLKLRTGAALRGQEAGGGRANGSYDGGGRSRGGGAPHHQPDYFCGIVPGAAALSGASLPGAAGAALRRLSRDGLGWAPAAGNLCAALAFAGGLLVNRHVTGGEPEGALLLAPLLLLLSRDGLLLRGLGEQQRYFPPVAAVSAYLAAAALSNTIGWGLRLQDAGFWALEVGLLLIALPMHVLFLAHVWRQKPQPLAALAVLGPLSLVALLLTRLEAVQYLAGIGLAMGLLMFLNVRQLRRRGMKAI</sequence>
<feature type="transmembrane region" description="Helical" evidence="2">
    <location>
        <begin position="992"/>
        <end position="1010"/>
    </location>
</feature>
<dbReference type="RefSeq" id="XP_013898207.1">
    <property type="nucleotide sequence ID" value="XM_014042753.1"/>
</dbReference>
<feature type="transmembrane region" description="Helical" evidence="2">
    <location>
        <begin position="512"/>
        <end position="534"/>
    </location>
</feature>
<feature type="transmembrane region" description="Helical" evidence="2">
    <location>
        <begin position="546"/>
        <end position="577"/>
    </location>
</feature>
<feature type="transmembrane region" description="Helical" evidence="2">
    <location>
        <begin position="710"/>
        <end position="732"/>
    </location>
</feature>
<name>A0A0D2JIQ3_9CHLO</name>
<dbReference type="EMBL" id="KK101926">
    <property type="protein sequence ID" value="KIY99187.1"/>
    <property type="molecule type" value="Genomic_DNA"/>
</dbReference>
<evidence type="ECO:0000256" key="2">
    <source>
        <dbReference type="SAM" id="Phobius"/>
    </source>
</evidence>
<feature type="transmembrane region" description="Helical" evidence="2">
    <location>
        <begin position="103"/>
        <end position="123"/>
    </location>
</feature>